<organism evidence="2 3">
    <name type="scientific">Allacma fusca</name>
    <dbReference type="NCBI Taxonomy" id="39272"/>
    <lineage>
        <taxon>Eukaryota</taxon>
        <taxon>Metazoa</taxon>
        <taxon>Ecdysozoa</taxon>
        <taxon>Arthropoda</taxon>
        <taxon>Hexapoda</taxon>
        <taxon>Collembola</taxon>
        <taxon>Symphypleona</taxon>
        <taxon>Sminthuridae</taxon>
        <taxon>Allacma</taxon>
    </lineage>
</organism>
<feature type="region of interest" description="Disordered" evidence="1">
    <location>
        <begin position="1"/>
        <end position="34"/>
    </location>
</feature>
<gene>
    <name evidence="2" type="ORF">AFUS01_LOCUS18859</name>
</gene>
<evidence type="ECO:0000313" key="2">
    <source>
        <dbReference type="EMBL" id="CAG7730197.1"/>
    </source>
</evidence>
<name>A0A8J2K167_9HEXA</name>
<comment type="caution">
    <text evidence="2">The sequence shown here is derived from an EMBL/GenBank/DDBJ whole genome shotgun (WGS) entry which is preliminary data.</text>
</comment>
<dbReference type="Proteomes" id="UP000708208">
    <property type="component" value="Unassembled WGS sequence"/>
</dbReference>
<accession>A0A8J2K167</accession>
<evidence type="ECO:0008006" key="4">
    <source>
        <dbReference type="Google" id="ProtNLM"/>
    </source>
</evidence>
<feature type="compositionally biased region" description="Polar residues" evidence="1">
    <location>
        <begin position="22"/>
        <end position="34"/>
    </location>
</feature>
<dbReference type="OrthoDB" id="5967017at2759"/>
<sequence>MCPELLQKEKTTKPETHDSTKISHANLSVSTTTPETSKVAEHCLANVSGSPEILLKTLMAQIKLQGKTRRVRVVIDDGSVRSYILKSLAEELNLEPLGQEPLVHALFGGINSGRINHQRYEVPLTDVNGNVTCNLTLLDQSTICTAISKVPLGSWLDILQEKKIRLSDVGTGSSGVDILLGSDVASTLMTGKTCRLNPGLLAIEYTLGWTLMGTVPRNHTHNSTTTMVSLLNTESLQNLWQLEVIGIRDPSEVSSRL</sequence>
<evidence type="ECO:0000313" key="3">
    <source>
        <dbReference type="Proteomes" id="UP000708208"/>
    </source>
</evidence>
<reference evidence="2" key="1">
    <citation type="submission" date="2021-06" db="EMBL/GenBank/DDBJ databases">
        <authorList>
            <person name="Hodson N. C."/>
            <person name="Mongue J. A."/>
            <person name="Jaron S. K."/>
        </authorList>
    </citation>
    <scope>NUCLEOTIDE SEQUENCE</scope>
</reference>
<feature type="non-terminal residue" evidence="2">
    <location>
        <position position="257"/>
    </location>
</feature>
<dbReference type="AlphaFoldDB" id="A0A8J2K167"/>
<protein>
    <recommendedName>
        <fullName evidence="4">Peptidase aspartic putative domain-containing protein</fullName>
    </recommendedName>
</protein>
<proteinExistence type="predicted"/>
<keyword evidence="3" id="KW-1185">Reference proteome</keyword>
<dbReference type="EMBL" id="CAJVCH010190444">
    <property type="protein sequence ID" value="CAG7730197.1"/>
    <property type="molecule type" value="Genomic_DNA"/>
</dbReference>
<feature type="compositionally biased region" description="Basic and acidic residues" evidence="1">
    <location>
        <begin position="1"/>
        <end position="21"/>
    </location>
</feature>
<evidence type="ECO:0000256" key="1">
    <source>
        <dbReference type="SAM" id="MobiDB-lite"/>
    </source>
</evidence>